<keyword evidence="4" id="KW-1185">Reference proteome</keyword>
<reference evidence="3 4" key="1">
    <citation type="journal article" date="2019" name="Int. J. Syst. Evol. Microbiol.">
        <title>The Global Catalogue of Microorganisms (GCM) 10K type strain sequencing project: providing services to taxonomists for standard genome sequencing and annotation.</title>
        <authorList>
            <consortium name="The Broad Institute Genomics Platform"/>
            <consortium name="The Broad Institute Genome Sequencing Center for Infectious Disease"/>
            <person name="Wu L."/>
            <person name="Ma J."/>
        </authorList>
    </citation>
    <scope>NUCLEOTIDE SEQUENCE [LARGE SCALE GENOMIC DNA]</scope>
    <source>
        <strain evidence="3 4">JCM 10696</strain>
    </source>
</reference>
<dbReference type="Proteomes" id="UP001500665">
    <property type="component" value="Unassembled WGS sequence"/>
</dbReference>
<feature type="region of interest" description="Disordered" evidence="2">
    <location>
        <begin position="294"/>
        <end position="322"/>
    </location>
</feature>
<dbReference type="EMBL" id="BAAAHH010000017">
    <property type="protein sequence ID" value="GAA0956026.1"/>
    <property type="molecule type" value="Genomic_DNA"/>
</dbReference>
<proteinExistence type="predicted"/>
<organism evidence="3 4">
    <name type="scientific">Actinocorallia libanotica</name>
    <dbReference type="NCBI Taxonomy" id="46162"/>
    <lineage>
        <taxon>Bacteria</taxon>
        <taxon>Bacillati</taxon>
        <taxon>Actinomycetota</taxon>
        <taxon>Actinomycetes</taxon>
        <taxon>Streptosporangiales</taxon>
        <taxon>Thermomonosporaceae</taxon>
        <taxon>Actinocorallia</taxon>
    </lineage>
</organism>
<keyword evidence="1" id="KW-0175">Coiled coil</keyword>
<gene>
    <name evidence="3" type="ORF">GCM10009550_41600</name>
</gene>
<name>A0ABN1RF63_9ACTN</name>
<evidence type="ECO:0000313" key="4">
    <source>
        <dbReference type="Proteomes" id="UP001500665"/>
    </source>
</evidence>
<comment type="caution">
    <text evidence="3">The sequence shown here is derived from an EMBL/GenBank/DDBJ whole genome shotgun (WGS) entry which is preliminary data.</text>
</comment>
<evidence type="ECO:0000313" key="3">
    <source>
        <dbReference type="EMBL" id="GAA0956026.1"/>
    </source>
</evidence>
<evidence type="ECO:0000256" key="1">
    <source>
        <dbReference type="SAM" id="Coils"/>
    </source>
</evidence>
<evidence type="ECO:0000256" key="2">
    <source>
        <dbReference type="SAM" id="MobiDB-lite"/>
    </source>
</evidence>
<accession>A0ABN1RF63</accession>
<feature type="compositionally biased region" description="Pro residues" evidence="2">
    <location>
        <begin position="297"/>
        <end position="312"/>
    </location>
</feature>
<protein>
    <submittedName>
        <fullName evidence="3">Uncharacterized protein</fullName>
    </submittedName>
</protein>
<sequence length="602" mass="64080">MPAEPAPDPLAPGMAGSSLFAVGGLQRTAPFALERTPAERLAAALAETFPSREQRVGLRAAEWEYAFDRGRATARTTCTWRDARGGDVTAGVVLRDAEDGGCEWAVAAERTRGWSVEAASPCVVVGLAEVFPYCTDPAGFALMPPLGCFDAPGEVGEGGLCGDGGATSWVVEALDHPGRQVAVLLLEGSGRSLKQWGKRSGLLAAMIWPGLTYTVIIPSADRAEALRLLPAHPVPARGARIVMPPGHGLDDVVIAQPSAPVLGKAFADLIGARTAQQPCGLAAEAVDLLDQRLGRPRQPPISTIPPQAPPAPATETDPGQTARLHRKVTDLTALLEQTRRQLSDARTRLRAANDRAAAAEHQAALLREQAAAAEQAATLQAHLDRVLTEHDKLLEEVERTAKERDDAVRERGILSARLAALTPAPDPGIAEAVPATFPALLQLVREWGTLELDGVDEQTAACLDHYPKAALWRRKSLDSLRTLSSYVLAVREASRHGTAVGPHLADVLAYVRSGAPGVLISANTVALDESDATGANSRFRAARTFRVRPQTDPSGWAFFASHVRIEAARPPTPRLHFLDDTARTGLLYIGYLGPHLPSSRTN</sequence>
<feature type="coiled-coil region" evidence="1">
    <location>
        <begin position="328"/>
        <end position="410"/>
    </location>
</feature>